<feature type="transmembrane region" description="Helical" evidence="7">
    <location>
        <begin position="57"/>
        <end position="79"/>
    </location>
</feature>
<feature type="transmembrane region" description="Helical" evidence="7">
    <location>
        <begin position="187"/>
        <end position="208"/>
    </location>
</feature>
<dbReference type="AlphaFoldDB" id="A0A8B8A4B2"/>
<evidence type="ECO:0000256" key="3">
    <source>
        <dbReference type="ARBA" id="ARBA00014635"/>
    </source>
</evidence>
<dbReference type="PANTHER" id="PTHR31592">
    <property type="entry name" value="TRANSMEMBRANE PROTEIN 192"/>
    <property type="match status" value="1"/>
</dbReference>
<dbReference type="KEGG" id="aplc:110990200"/>
<feature type="transmembrane region" description="Helical" evidence="7">
    <location>
        <begin position="148"/>
        <end position="167"/>
    </location>
</feature>
<evidence type="ECO:0000313" key="9">
    <source>
        <dbReference type="RefSeq" id="XP_022110761.1"/>
    </source>
</evidence>
<evidence type="ECO:0000256" key="1">
    <source>
        <dbReference type="ARBA" id="ARBA00004141"/>
    </source>
</evidence>
<dbReference type="GO" id="GO:0005765">
    <property type="term" value="C:lysosomal membrane"/>
    <property type="evidence" value="ECO:0007669"/>
    <property type="project" value="TreeGrafter"/>
</dbReference>
<evidence type="ECO:0000256" key="4">
    <source>
        <dbReference type="ARBA" id="ARBA00022692"/>
    </source>
</evidence>
<dbReference type="OrthoDB" id="6277625at2759"/>
<dbReference type="Pfam" id="PF14802">
    <property type="entry name" value="TMEM192"/>
    <property type="match status" value="1"/>
</dbReference>
<dbReference type="PANTHER" id="PTHR31592:SF1">
    <property type="entry name" value="TRANSMEMBRANE PROTEIN 192"/>
    <property type="match status" value="1"/>
</dbReference>
<gene>
    <name evidence="9" type="primary">LOC110990200</name>
</gene>
<comment type="subcellular location">
    <subcellularLocation>
        <location evidence="1">Membrane</location>
        <topology evidence="1">Multi-pass membrane protein</topology>
    </subcellularLocation>
</comment>
<evidence type="ECO:0000256" key="5">
    <source>
        <dbReference type="ARBA" id="ARBA00022989"/>
    </source>
</evidence>
<dbReference type="GeneID" id="110990200"/>
<dbReference type="Proteomes" id="UP000694845">
    <property type="component" value="Unplaced"/>
</dbReference>
<reference evidence="9" key="1">
    <citation type="submission" date="2025-08" db="UniProtKB">
        <authorList>
            <consortium name="RefSeq"/>
        </authorList>
    </citation>
    <scope>IDENTIFICATION</scope>
</reference>
<evidence type="ECO:0000256" key="2">
    <source>
        <dbReference type="ARBA" id="ARBA00006314"/>
    </source>
</evidence>
<evidence type="ECO:0000313" key="8">
    <source>
        <dbReference type="Proteomes" id="UP000694845"/>
    </source>
</evidence>
<accession>A0A8B8A4B2</accession>
<keyword evidence="5 7" id="KW-1133">Transmembrane helix</keyword>
<name>A0A8B8A4B2_ACAPL</name>
<proteinExistence type="inferred from homology"/>
<dbReference type="GO" id="GO:0005770">
    <property type="term" value="C:late endosome"/>
    <property type="evidence" value="ECO:0007669"/>
    <property type="project" value="TreeGrafter"/>
</dbReference>
<organism evidence="8 9">
    <name type="scientific">Acanthaster planci</name>
    <name type="common">Crown-of-thorns starfish</name>
    <dbReference type="NCBI Taxonomy" id="133434"/>
    <lineage>
        <taxon>Eukaryota</taxon>
        <taxon>Metazoa</taxon>
        <taxon>Echinodermata</taxon>
        <taxon>Eleutherozoa</taxon>
        <taxon>Asterozoa</taxon>
        <taxon>Asteroidea</taxon>
        <taxon>Valvatacea</taxon>
        <taxon>Valvatida</taxon>
        <taxon>Acanthasteridae</taxon>
        <taxon>Acanthaster</taxon>
    </lineage>
</organism>
<keyword evidence="6 7" id="KW-0472">Membrane</keyword>
<evidence type="ECO:0000256" key="6">
    <source>
        <dbReference type="ARBA" id="ARBA00023136"/>
    </source>
</evidence>
<keyword evidence="8" id="KW-1185">Reference proteome</keyword>
<protein>
    <recommendedName>
        <fullName evidence="3">Transmembrane protein 192</fullName>
    </recommendedName>
</protein>
<comment type="similarity">
    <text evidence="2">Belongs to the TMEM192 family.</text>
</comment>
<keyword evidence="4 7" id="KW-0812">Transmembrane</keyword>
<dbReference type="RefSeq" id="XP_022110761.1">
    <property type="nucleotide sequence ID" value="XM_022255069.1"/>
</dbReference>
<sequence length="292" mass="33480">MVSLGGGQDGRHVGRQGGFFFNEHEPSILQSPEDEELLITQNLQAEEEPHFKRCSTLWMVALQVVLITAYLAASAVLPYAIEPCVNRNATRAEQLEDAFVYLAFSHPVVWLLLLLADRFLQYRHTLLRRHGYLDFTQKTRYLRRTAEFVFSLGNAFMLTIVLLRYKFMSQVSSVKPVGTASIHGVNYQEMIIGVESIIALFCCARYAMLVYKFNKAELPPDAEQEEQMIAVMQPSTHLPDIGYRDSQYVEALLERQADMIRYLKHHTEYLSKRILKLRASQKDGRLMGSVQV</sequence>
<dbReference type="InterPro" id="IPR029399">
    <property type="entry name" value="TMEM192"/>
</dbReference>
<evidence type="ECO:0000256" key="7">
    <source>
        <dbReference type="SAM" id="Phobius"/>
    </source>
</evidence>
<dbReference type="OMA" id="IGFRDEN"/>